<organism evidence="5 6">
    <name type="scientific">Blomia tropicalis</name>
    <name type="common">Mite</name>
    <dbReference type="NCBI Taxonomy" id="40697"/>
    <lineage>
        <taxon>Eukaryota</taxon>
        <taxon>Metazoa</taxon>
        <taxon>Ecdysozoa</taxon>
        <taxon>Arthropoda</taxon>
        <taxon>Chelicerata</taxon>
        <taxon>Arachnida</taxon>
        <taxon>Acari</taxon>
        <taxon>Acariformes</taxon>
        <taxon>Sarcoptiformes</taxon>
        <taxon>Astigmata</taxon>
        <taxon>Glycyphagoidea</taxon>
        <taxon>Echimyopodidae</taxon>
        <taxon>Blomia</taxon>
    </lineage>
</organism>
<dbReference type="SMART" id="SM00320">
    <property type="entry name" value="WD40"/>
    <property type="match status" value="6"/>
</dbReference>
<dbReference type="PANTHER" id="PTHR44019">
    <property type="entry name" value="WD REPEAT-CONTAINING PROTEIN 55"/>
    <property type="match status" value="1"/>
</dbReference>
<dbReference type="InterPro" id="IPR036322">
    <property type="entry name" value="WD40_repeat_dom_sf"/>
</dbReference>
<dbReference type="InterPro" id="IPR020472">
    <property type="entry name" value="WD40_PAC1"/>
</dbReference>
<evidence type="ECO:0000313" key="6">
    <source>
        <dbReference type="Proteomes" id="UP001142055"/>
    </source>
</evidence>
<dbReference type="EMBL" id="JAPWDV010000001">
    <property type="protein sequence ID" value="KAJ6224860.1"/>
    <property type="molecule type" value="Genomic_DNA"/>
</dbReference>
<gene>
    <name evidence="5" type="ORF">RDWZM_003405</name>
</gene>
<feature type="repeat" description="WD" evidence="4">
    <location>
        <begin position="195"/>
        <end position="237"/>
    </location>
</feature>
<dbReference type="SUPFAM" id="SSF50978">
    <property type="entry name" value="WD40 repeat-like"/>
    <property type="match status" value="1"/>
</dbReference>
<dbReference type="InterPro" id="IPR001680">
    <property type="entry name" value="WD40_rpt"/>
</dbReference>
<dbReference type="CDD" id="cd00200">
    <property type="entry name" value="WD40"/>
    <property type="match status" value="1"/>
</dbReference>
<name>A0A9Q0RSM9_BLOTA</name>
<dbReference type="PANTHER" id="PTHR44019:SF8">
    <property type="entry name" value="POC1 CENTRIOLAR PROTEIN HOMOLOG"/>
    <property type="match status" value="1"/>
</dbReference>
<feature type="repeat" description="WD" evidence="4">
    <location>
        <begin position="238"/>
        <end position="279"/>
    </location>
</feature>
<feature type="repeat" description="WD" evidence="4">
    <location>
        <begin position="13"/>
        <end position="45"/>
    </location>
</feature>
<accession>A0A9Q0RSM9</accession>
<evidence type="ECO:0000256" key="1">
    <source>
        <dbReference type="ARBA" id="ARBA00022574"/>
    </source>
</evidence>
<dbReference type="PROSITE" id="PS00678">
    <property type="entry name" value="WD_REPEATS_1"/>
    <property type="match status" value="1"/>
</dbReference>
<evidence type="ECO:0000256" key="3">
    <source>
        <dbReference type="ARBA" id="ARBA00037984"/>
    </source>
</evidence>
<dbReference type="Pfam" id="PF00400">
    <property type="entry name" value="WD40"/>
    <property type="match status" value="6"/>
</dbReference>
<dbReference type="PROSITE" id="PS50294">
    <property type="entry name" value="WD_REPEATS_REGION"/>
    <property type="match status" value="4"/>
</dbReference>
<feature type="repeat" description="WD" evidence="4">
    <location>
        <begin position="56"/>
        <end position="95"/>
    </location>
</feature>
<protein>
    <submittedName>
        <fullName evidence="5">Uncharacterized protein</fullName>
    </submittedName>
</protein>
<dbReference type="InterPro" id="IPR050505">
    <property type="entry name" value="WDR55/POC1"/>
</dbReference>
<dbReference type="Gene3D" id="2.130.10.10">
    <property type="entry name" value="YVTN repeat-like/Quinoprotein amine dehydrogenase"/>
    <property type="match status" value="3"/>
</dbReference>
<comment type="caution">
    <text evidence="5">The sequence shown here is derived from an EMBL/GenBank/DDBJ whole genome shotgun (WGS) entry which is preliminary data.</text>
</comment>
<sequence length="298" mass="33832">MEEVAAPRYIRSIQNHRNAINWIAFSPDSNRLVSASDDKTVMVWSPNERTNICHKYNGHKDAVTSVSMTNSFIVSGSKDCTARLWRLVTDDDNLSHLTDSSIYRCHQSPIRCVDINSEETNFCTSSDDKTIKIWSATATNKCISTFSGVHTNWVRHARYSKLSPFLFGSCGDDGLICIWDTRTKPQNRAAIKLKSRGRSTHYLGIQWHPNCKYIISSGSTDSSIRIWDLRYEKSIQSYQIHEGIVTSTDFHRSGNYLLSSSSDQTCKLLNLYEGRPLFTIRAHTGPTLVVDRVLTILR</sequence>
<dbReference type="InterPro" id="IPR015943">
    <property type="entry name" value="WD40/YVTN_repeat-like_dom_sf"/>
</dbReference>
<dbReference type="OMA" id="LMIWHFK"/>
<dbReference type="InterPro" id="IPR019775">
    <property type="entry name" value="WD40_repeat_CS"/>
</dbReference>
<comment type="similarity">
    <text evidence="3">Belongs to the WD repeat POC1 family.</text>
</comment>
<evidence type="ECO:0000256" key="2">
    <source>
        <dbReference type="ARBA" id="ARBA00022737"/>
    </source>
</evidence>
<proteinExistence type="inferred from homology"/>
<keyword evidence="6" id="KW-1185">Reference proteome</keyword>
<evidence type="ECO:0000256" key="4">
    <source>
        <dbReference type="PROSITE-ProRule" id="PRU00221"/>
    </source>
</evidence>
<keyword evidence="2" id="KW-0677">Repeat</keyword>
<keyword evidence="1 4" id="KW-0853">WD repeat</keyword>
<dbReference type="AlphaFoldDB" id="A0A9Q0RSM9"/>
<evidence type="ECO:0000313" key="5">
    <source>
        <dbReference type="EMBL" id="KAJ6224860.1"/>
    </source>
</evidence>
<feature type="repeat" description="WD" evidence="4">
    <location>
        <begin position="103"/>
        <end position="135"/>
    </location>
</feature>
<dbReference type="Proteomes" id="UP001142055">
    <property type="component" value="Chromosome 1"/>
</dbReference>
<dbReference type="PROSITE" id="PS50082">
    <property type="entry name" value="WD_REPEATS_2"/>
    <property type="match status" value="5"/>
</dbReference>
<reference evidence="5" key="1">
    <citation type="submission" date="2022-12" db="EMBL/GenBank/DDBJ databases">
        <title>Genome assemblies of Blomia tropicalis.</title>
        <authorList>
            <person name="Cui Y."/>
        </authorList>
    </citation>
    <scope>NUCLEOTIDE SEQUENCE</scope>
    <source>
        <tissue evidence="5">Adult mites</tissue>
    </source>
</reference>
<dbReference type="PRINTS" id="PR00320">
    <property type="entry name" value="GPROTEINBRPT"/>
</dbReference>